<sequence>MTINERLYTLLIEAVINGQREKIDLLLDAGAPVNFPPRCEYRSPLHSSIYVGDLEVVQKLLNRGASVNASNHHSETALTLAAKFEKHIIVDLLLSSEGLMNYKNLDNLTHLHIACMRNKVDVIKKLIQDRADLSTTVRKESLYWPGYTSLHFAVRFKCIETVEYLLSLGADITIKDARQLTPLHVADLLRSEQIIDLILSAHINVMSNPKNLEYLSHFHIACTRNNVEVVEFFIKIGVDLNEYVCGEHYNCDTALDLAMYYGCVDVVKLLLLNGARVRSPVRFEVNRIEDAYNSGHPELIDLLLTKDRLLRENDRIIERIPELHKSCIHNGINTIHEYFFQMPHFLNSTIWNGCTALHLAVERGDYEIIEFLVKEGADCCIKNADGKSPLHLAFEQEKMFAVRLILTNSDEIKQNTNDNYGLSHMHIACTIDIPQVIQRFIKLGFDPNSAVSINSSFWPVFTPLHFAAKFRCKEVIRILLSSGACYSAVDRHDLSAFDVSNRSIQYFSVTKDESHDIMESILSYHYNHRDNRFNDRGYSLLHLLSIDKATDLTKMTEFIDKYPQDLNKAVTLKNHIYNGFTPLHFAIIFGNRKHAELLIKKGANILARAANQDMPLHLAFESHEFFKFPFYFQDSDILKLNPVGSTGYSLFHIACGMGNIKMMQLFLQNGIEVNLSTILQSEVFYDKKPLHLVTHHDAQSGVKAIKLLLENGADVNARDSKMNTALHFMRMNATFAIIDVLVEHGADVNAINSLSETPLLSICIDGDGLNAKKVCGNVKSFLNNGADINLADEEGQTPMTIRTWKATDGWDEEIPNKFLDTANILLKHVIKLETMGFYVSQVNKNAYAQLLEHFFDDLELDEVGYAEECSKELESIKNINVDCYTTLYDILYRDLNKLAVISENQAFIQIVSANDFLVKYPIYGHMLKSQLIKGRVRRPLLQDAQRSLEYLARVSLPGVCAEEMFSYLANDDLRNLIASQKCAKDVE</sequence>
<comment type="caution">
    <text evidence="1">The sequence shown here is derived from an EMBL/GenBank/DDBJ whole genome shotgun (WGS) entry which is preliminary data.</text>
</comment>
<evidence type="ECO:0000313" key="2">
    <source>
        <dbReference type="Proteomes" id="UP001239111"/>
    </source>
</evidence>
<gene>
    <name evidence="1" type="ORF">QAD02_009697</name>
</gene>
<reference evidence="1" key="1">
    <citation type="submission" date="2023-04" db="EMBL/GenBank/DDBJ databases">
        <title>A chromosome-level genome assembly of the parasitoid wasp Eretmocerus hayati.</title>
        <authorList>
            <person name="Zhong Y."/>
            <person name="Liu S."/>
            <person name="Liu Y."/>
        </authorList>
    </citation>
    <scope>NUCLEOTIDE SEQUENCE</scope>
    <source>
        <strain evidence="1">ZJU_SS_LIU_2023</strain>
    </source>
</reference>
<keyword evidence="2" id="KW-1185">Reference proteome</keyword>
<protein>
    <submittedName>
        <fullName evidence="1">Uncharacterized protein</fullName>
    </submittedName>
</protein>
<name>A0ACC2NA25_9HYME</name>
<dbReference type="Proteomes" id="UP001239111">
    <property type="component" value="Chromosome 4"/>
</dbReference>
<evidence type="ECO:0000313" key="1">
    <source>
        <dbReference type="EMBL" id="KAJ8668034.1"/>
    </source>
</evidence>
<accession>A0ACC2NA25</accession>
<proteinExistence type="predicted"/>
<dbReference type="EMBL" id="CM056744">
    <property type="protein sequence ID" value="KAJ8668034.1"/>
    <property type="molecule type" value="Genomic_DNA"/>
</dbReference>
<organism evidence="1 2">
    <name type="scientific">Eretmocerus hayati</name>
    <dbReference type="NCBI Taxonomy" id="131215"/>
    <lineage>
        <taxon>Eukaryota</taxon>
        <taxon>Metazoa</taxon>
        <taxon>Ecdysozoa</taxon>
        <taxon>Arthropoda</taxon>
        <taxon>Hexapoda</taxon>
        <taxon>Insecta</taxon>
        <taxon>Pterygota</taxon>
        <taxon>Neoptera</taxon>
        <taxon>Endopterygota</taxon>
        <taxon>Hymenoptera</taxon>
        <taxon>Apocrita</taxon>
        <taxon>Proctotrupomorpha</taxon>
        <taxon>Chalcidoidea</taxon>
        <taxon>Aphelinidae</taxon>
        <taxon>Aphelininae</taxon>
        <taxon>Eretmocerus</taxon>
    </lineage>
</organism>